<dbReference type="SMART" id="SM00564">
    <property type="entry name" value="PQQ"/>
    <property type="match status" value="6"/>
</dbReference>
<dbReference type="PANTHER" id="PTHR34512">
    <property type="entry name" value="CELL SURFACE PROTEIN"/>
    <property type="match status" value="1"/>
</dbReference>
<reference evidence="4 5" key="1">
    <citation type="submission" date="2019-04" db="EMBL/GenBank/DDBJ databases">
        <authorList>
            <person name="Li Y."/>
            <person name="Wang J."/>
        </authorList>
    </citation>
    <scope>NUCLEOTIDE SEQUENCE [LARGE SCALE GENOMIC DNA]</scope>
    <source>
        <strain evidence="4 5">DSM 14668</strain>
    </source>
</reference>
<feature type="domain" description="Pyrrolo-quinoline quinone repeat" evidence="3">
    <location>
        <begin position="102"/>
        <end position="203"/>
    </location>
</feature>
<dbReference type="InterPro" id="IPR015943">
    <property type="entry name" value="WD40/YVTN_repeat-like_dom_sf"/>
</dbReference>
<sequence length="429" mass="44617">MRVAPGPLLASVAAATIVSALAAGRAQPTRMTARATEQVILDPALRLAEAFPPPPPPPPPEVVVRGPPSRTFRGDAKRRHQSPFYGPRALPAASVLHEAAAPIAAMPAILEGGDLLVASLGGTLTRLSPTGDLRWKIQLGDRIYASPLVTGDHAVLGSDADRVVAVRLSDGRIRWQLLVDGDADTSPAEAPDGSIVIAAGTSLYVIRPSGALRTRIRLQRKIYGSPAIDDDGTIYVGAQDDHLHAFTLAGARVFRRDLGADVDCAPLVGDDGAIFVGTDGGQVFAFEKSGALRFRADVGGFVRGGLSLGRDGSVIAGVYGPRPGIVALDPTSGVERFAFRVREGGPRELGVHGGPLVDAEGRLYFGAADDHVYAVDSRGSRLFSVPLTGDVDAPLVLGPGGVLYAGAEDGRLYAIQGAALPAPTRNGLW</sequence>
<dbReference type="RefSeq" id="WP_136928771.1">
    <property type="nucleotide sequence ID" value="NZ_SSMQ01000008.1"/>
</dbReference>
<keyword evidence="5" id="KW-1185">Reference proteome</keyword>
<feature type="chain" id="PRO_5020944055" description="Pyrrolo-quinoline quinone repeat domain-containing protein" evidence="2">
    <location>
        <begin position="23"/>
        <end position="429"/>
    </location>
</feature>
<dbReference type="PANTHER" id="PTHR34512:SF30">
    <property type="entry name" value="OUTER MEMBRANE PROTEIN ASSEMBLY FACTOR BAMB"/>
    <property type="match status" value="1"/>
</dbReference>
<organism evidence="4 5">
    <name type="scientific">Polyangium fumosum</name>
    <dbReference type="NCBI Taxonomy" id="889272"/>
    <lineage>
        <taxon>Bacteria</taxon>
        <taxon>Pseudomonadati</taxon>
        <taxon>Myxococcota</taxon>
        <taxon>Polyangia</taxon>
        <taxon>Polyangiales</taxon>
        <taxon>Polyangiaceae</taxon>
        <taxon>Polyangium</taxon>
    </lineage>
</organism>
<dbReference type="Proteomes" id="UP000309215">
    <property type="component" value="Unassembled WGS sequence"/>
</dbReference>
<feature type="domain" description="Pyrrolo-quinoline quinone repeat" evidence="3">
    <location>
        <begin position="325"/>
        <end position="416"/>
    </location>
</feature>
<evidence type="ECO:0000313" key="4">
    <source>
        <dbReference type="EMBL" id="TKD09972.1"/>
    </source>
</evidence>
<dbReference type="Pfam" id="PF13360">
    <property type="entry name" value="PQQ_2"/>
    <property type="match status" value="3"/>
</dbReference>
<feature type="signal peptide" evidence="2">
    <location>
        <begin position="1"/>
        <end position="22"/>
    </location>
</feature>
<dbReference type="InterPro" id="IPR002372">
    <property type="entry name" value="PQQ_rpt_dom"/>
</dbReference>
<evidence type="ECO:0000313" key="5">
    <source>
        <dbReference type="Proteomes" id="UP000309215"/>
    </source>
</evidence>
<protein>
    <recommendedName>
        <fullName evidence="3">Pyrrolo-quinoline quinone repeat domain-containing protein</fullName>
    </recommendedName>
</protein>
<accession>A0A4U1JFD5</accession>
<name>A0A4U1JFD5_9BACT</name>
<gene>
    <name evidence="4" type="ORF">E8A74_10210</name>
</gene>
<dbReference type="AlphaFoldDB" id="A0A4U1JFD5"/>
<feature type="domain" description="Pyrrolo-quinoline quinone repeat" evidence="3">
    <location>
        <begin position="207"/>
        <end position="288"/>
    </location>
</feature>
<dbReference type="SUPFAM" id="SSF69304">
    <property type="entry name" value="Tricorn protease N-terminal domain"/>
    <property type="match status" value="1"/>
</dbReference>
<comment type="caution">
    <text evidence="4">The sequence shown here is derived from an EMBL/GenBank/DDBJ whole genome shotgun (WGS) entry which is preliminary data.</text>
</comment>
<dbReference type="EMBL" id="SSMQ01000008">
    <property type="protein sequence ID" value="TKD09972.1"/>
    <property type="molecule type" value="Genomic_DNA"/>
</dbReference>
<evidence type="ECO:0000256" key="1">
    <source>
        <dbReference type="SAM" id="MobiDB-lite"/>
    </source>
</evidence>
<proteinExistence type="predicted"/>
<dbReference type="OrthoDB" id="5503248at2"/>
<feature type="compositionally biased region" description="Pro residues" evidence="1">
    <location>
        <begin position="51"/>
        <end position="61"/>
    </location>
</feature>
<keyword evidence="2" id="KW-0732">Signal</keyword>
<dbReference type="Gene3D" id="2.130.10.10">
    <property type="entry name" value="YVTN repeat-like/Quinoprotein amine dehydrogenase"/>
    <property type="match status" value="2"/>
</dbReference>
<evidence type="ECO:0000256" key="2">
    <source>
        <dbReference type="SAM" id="SignalP"/>
    </source>
</evidence>
<feature type="region of interest" description="Disordered" evidence="1">
    <location>
        <begin position="49"/>
        <end position="84"/>
    </location>
</feature>
<dbReference type="InterPro" id="IPR018391">
    <property type="entry name" value="PQQ_b-propeller_rpt"/>
</dbReference>
<evidence type="ECO:0000259" key="3">
    <source>
        <dbReference type="Pfam" id="PF13360"/>
    </source>
</evidence>